<organism evidence="4 5">
    <name type="scientific">Tegillarca granosa</name>
    <name type="common">Malaysian cockle</name>
    <name type="synonym">Anadara granosa</name>
    <dbReference type="NCBI Taxonomy" id="220873"/>
    <lineage>
        <taxon>Eukaryota</taxon>
        <taxon>Metazoa</taxon>
        <taxon>Spiralia</taxon>
        <taxon>Lophotrochozoa</taxon>
        <taxon>Mollusca</taxon>
        <taxon>Bivalvia</taxon>
        <taxon>Autobranchia</taxon>
        <taxon>Pteriomorphia</taxon>
        <taxon>Arcoida</taxon>
        <taxon>Arcoidea</taxon>
        <taxon>Arcidae</taxon>
        <taxon>Tegillarca</taxon>
    </lineage>
</organism>
<dbReference type="Proteomes" id="UP001217089">
    <property type="component" value="Unassembled WGS sequence"/>
</dbReference>
<keyword evidence="2" id="KW-0106">Calcium</keyword>
<evidence type="ECO:0000313" key="5">
    <source>
        <dbReference type="Proteomes" id="UP001217089"/>
    </source>
</evidence>
<dbReference type="PROSITE" id="PS50222">
    <property type="entry name" value="EF_HAND_2"/>
    <property type="match status" value="7"/>
</dbReference>
<dbReference type="PANTHER" id="PTHR23048">
    <property type="entry name" value="MYOSIN LIGHT CHAIN 1, 3"/>
    <property type="match status" value="1"/>
</dbReference>
<feature type="domain" description="EF-hand" evidence="3">
    <location>
        <begin position="48"/>
        <end position="83"/>
    </location>
</feature>
<feature type="domain" description="EF-hand" evidence="3">
    <location>
        <begin position="179"/>
        <end position="214"/>
    </location>
</feature>
<feature type="domain" description="EF-hand" evidence="3">
    <location>
        <begin position="12"/>
        <end position="46"/>
    </location>
</feature>
<dbReference type="InterPro" id="IPR002048">
    <property type="entry name" value="EF_hand_dom"/>
</dbReference>
<gene>
    <name evidence="4" type="ORF">KUTeg_004154</name>
</gene>
<accession>A0ABQ9FTN6</accession>
<proteinExistence type="predicted"/>
<dbReference type="InterPro" id="IPR050230">
    <property type="entry name" value="CALM/Myosin/TropC-like"/>
</dbReference>
<dbReference type="Pfam" id="PF13833">
    <property type="entry name" value="EF-hand_8"/>
    <property type="match status" value="1"/>
</dbReference>
<sequence length="402" mass="45064">MATVMRSLGICPSEADVEQLLNDYDTGDGLISFGDFLEIMKKKEKDMDSDEELREAFRTFDQDGKGLINVNELRHVLLNLGEKLTEDEVDEMFKAADPNSEGYLDYEEYHEAFSLFDKEGSNTILSKDLGTVMRSLGCTPSEADIIEMINEVDAEGNGTVEFAEFLTLMSRMNKQRDVDTEEQLKEAFRAFDKNDQRTLTAAELKHVMMNLGEKLTEEEANLMISEADTTGDGSEQLSEEQIAECKDVFSLFDKDGSGTIDSKEIATVMRSLGALPTEAEVNDIIKEVDPEVSETRITMTMKLVTIFIPAKMHYLFINTLISGHGCIDFPEFLTLMARKQDDHGSEEEIIEAFKCFDRDGSGTISIAELRHVLTSLGEKLTDEEVDEMIKDADTGEGSVNYR</sequence>
<keyword evidence="5" id="KW-1185">Reference proteome</keyword>
<dbReference type="Pfam" id="PF13499">
    <property type="entry name" value="EF-hand_7"/>
    <property type="match status" value="4"/>
</dbReference>
<dbReference type="SMART" id="SM00054">
    <property type="entry name" value="EFh"/>
    <property type="match status" value="7"/>
</dbReference>
<dbReference type="InterPro" id="IPR011992">
    <property type="entry name" value="EF-hand-dom_pair"/>
</dbReference>
<reference evidence="4 5" key="1">
    <citation type="submission" date="2022-12" db="EMBL/GenBank/DDBJ databases">
        <title>Chromosome-level genome of Tegillarca granosa.</title>
        <authorList>
            <person name="Kim J."/>
        </authorList>
    </citation>
    <scope>NUCLEOTIDE SEQUENCE [LARGE SCALE GENOMIC DNA]</scope>
    <source>
        <strain evidence="4">Teg-2019</strain>
        <tissue evidence="4">Adductor muscle</tissue>
    </source>
</reference>
<dbReference type="EMBL" id="JARBDR010000214">
    <property type="protein sequence ID" value="KAJ8319063.1"/>
    <property type="molecule type" value="Genomic_DNA"/>
</dbReference>
<comment type="caution">
    <text evidence="4">The sequence shown here is derived from an EMBL/GenBank/DDBJ whole genome shotgun (WGS) entry which is preliminary data.</text>
</comment>
<evidence type="ECO:0000259" key="3">
    <source>
        <dbReference type="PROSITE" id="PS50222"/>
    </source>
</evidence>
<evidence type="ECO:0000256" key="1">
    <source>
        <dbReference type="ARBA" id="ARBA00022737"/>
    </source>
</evidence>
<keyword evidence="1" id="KW-0677">Repeat</keyword>
<dbReference type="Gene3D" id="1.10.238.10">
    <property type="entry name" value="EF-hand"/>
    <property type="match status" value="5"/>
</dbReference>
<feature type="non-terminal residue" evidence="4">
    <location>
        <position position="402"/>
    </location>
</feature>
<dbReference type="InterPro" id="IPR018247">
    <property type="entry name" value="EF_Hand_1_Ca_BS"/>
</dbReference>
<protein>
    <recommendedName>
        <fullName evidence="3">EF-hand domain-containing protein</fullName>
    </recommendedName>
</protein>
<dbReference type="PROSITE" id="PS00018">
    <property type="entry name" value="EF_HAND_1"/>
    <property type="match status" value="3"/>
</dbReference>
<dbReference type="PANTHER" id="PTHR23048:SF0">
    <property type="entry name" value="CALMODULIN LIKE 3"/>
    <property type="match status" value="1"/>
</dbReference>
<feature type="domain" description="EF-hand" evidence="3">
    <location>
        <begin position="140"/>
        <end position="175"/>
    </location>
</feature>
<feature type="domain" description="EF-hand" evidence="3">
    <location>
        <begin position="344"/>
        <end position="379"/>
    </location>
</feature>
<name>A0ABQ9FTN6_TEGGR</name>
<evidence type="ECO:0000256" key="2">
    <source>
        <dbReference type="ARBA" id="ARBA00022837"/>
    </source>
</evidence>
<feature type="domain" description="EF-hand" evidence="3">
    <location>
        <begin position="84"/>
        <end position="119"/>
    </location>
</feature>
<dbReference type="CDD" id="cd00051">
    <property type="entry name" value="EFh"/>
    <property type="match status" value="5"/>
</dbReference>
<evidence type="ECO:0000313" key="4">
    <source>
        <dbReference type="EMBL" id="KAJ8319063.1"/>
    </source>
</evidence>
<feature type="domain" description="EF-hand" evidence="3">
    <location>
        <begin position="240"/>
        <end position="275"/>
    </location>
</feature>
<dbReference type="SUPFAM" id="SSF47473">
    <property type="entry name" value="EF-hand"/>
    <property type="match status" value="3"/>
</dbReference>